<evidence type="ECO:0000313" key="13">
    <source>
        <dbReference type="EMBL" id="KAG2378894.1"/>
    </source>
</evidence>
<evidence type="ECO:0000256" key="1">
    <source>
        <dbReference type="ARBA" id="ARBA00001946"/>
    </source>
</evidence>
<dbReference type="EMBL" id="PYSW02000031">
    <property type="protein sequence ID" value="KAG2378894.1"/>
    <property type="molecule type" value="Genomic_DNA"/>
</dbReference>
<comment type="cofactor">
    <cofactor evidence="1">
        <name>Mg(2+)</name>
        <dbReference type="ChEBI" id="CHEBI:18420"/>
    </cofactor>
</comment>
<evidence type="ECO:0000313" key="14">
    <source>
        <dbReference type="Proteomes" id="UP000816034"/>
    </source>
</evidence>
<evidence type="ECO:0000256" key="4">
    <source>
        <dbReference type="ARBA" id="ARBA00022490"/>
    </source>
</evidence>
<comment type="subcellular location">
    <subcellularLocation>
        <location evidence="2">Cytoplasm</location>
    </subcellularLocation>
</comment>
<keyword evidence="4" id="KW-0963">Cytoplasm</keyword>
<dbReference type="Proteomes" id="UP000816034">
    <property type="component" value="Unassembled WGS sequence"/>
</dbReference>
<organism evidence="13 14">
    <name type="scientific">Naegleria lovaniensis</name>
    <name type="common">Amoeba</name>
    <dbReference type="NCBI Taxonomy" id="51637"/>
    <lineage>
        <taxon>Eukaryota</taxon>
        <taxon>Discoba</taxon>
        <taxon>Heterolobosea</taxon>
        <taxon>Tetramitia</taxon>
        <taxon>Eutetramitia</taxon>
        <taxon>Vahlkampfiidae</taxon>
        <taxon>Naegleria</taxon>
    </lineage>
</organism>
<dbReference type="SUPFAM" id="SSF55811">
    <property type="entry name" value="Nudix"/>
    <property type="match status" value="1"/>
</dbReference>
<evidence type="ECO:0000259" key="12">
    <source>
        <dbReference type="PROSITE" id="PS51462"/>
    </source>
</evidence>
<keyword evidence="14" id="KW-1185">Reference proteome</keyword>
<evidence type="ECO:0000256" key="8">
    <source>
        <dbReference type="ARBA" id="ARBA00054674"/>
    </source>
</evidence>
<evidence type="ECO:0000256" key="3">
    <source>
        <dbReference type="ARBA" id="ARBA00011738"/>
    </source>
</evidence>
<dbReference type="GO" id="GO:0005737">
    <property type="term" value="C:cytoplasm"/>
    <property type="evidence" value="ECO:0007669"/>
    <property type="project" value="UniProtKB-SubCell"/>
</dbReference>
<dbReference type="GeneID" id="68100496"/>
<dbReference type="PANTHER" id="PTHR11839:SF15">
    <property type="entry name" value="URIDINE DIPHOSPHATE GLUCOSE PYROPHOSPHATASE NUDT14"/>
    <property type="match status" value="1"/>
</dbReference>
<reference evidence="13 14" key="1">
    <citation type="journal article" date="2018" name="BMC Genomics">
        <title>The genome of Naegleria lovaniensis, the basis for a comparative approach to unravel pathogenicity factors of the human pathogenic amoeba N. fowleri.</title>
        <authorList>
            <person name="Liechti N."/>
            <person name="Schurch N."/>
            <person name="Bruggmann R."/>
            <person name="Wittwer M."/>
        </authorList>
    </citation>
    <scope>NUCLEOTIDE SEQUENCE [LARGE SCALE GENOMIC DNA]</scope>
    <source>
        <strain evidence="13 14">ATCC 30569</strain>
    </source>
</reference>
<dbReference type="GO" id="GO:0008768">
    <property type="term" value="F:UDP-sugar diphosphatase activity"/>
    <property type="evidence" value="ECO:0007669"/>
    <property type="project" value="UniProtKB-EC"/>
</dbReference>
<evidence type="ECO:0000256" key="2">
    <source>
        <dbReference type="ARBA" id="ARBA00004496"/>
    </source>
</evidence>
<gene>
    <name evidence="13" type="ORF">C9374_008042</name>
</gene>
<evidence type="ECO:0000256" key="7">
    <source>
        <dbReference type="ARBA" id="ARBA00051086"/>
    </source>
</evidence>
<dbReference type="PANTHER" id="PTHR11839">
    <property type="entry name" value="UDP/ADP-SUGAR PYROPHOSPHATASE"/>
    <property type="match status" value="1"/>
</dbReference>
<evidence type="ECO:0000256" key="9">
    <source>
        <dbReference type="ARBA" id="ARBA00066480"/>
    </source>
</evidence>
<dbReference type="FunFam" id="3.90.79.10:FF:000035">
    <property type="entry name" value="Uridine diphosphate glucose pyrophosphatase"/>
    <property type="match status" value="1"/>
</dbReference>
<dbReference type="RefSeq" id="XP_044546156.1">
    <property type="nucleotide sequence ID" value="XM_044698075.1"/>
</dbReference>
<dbReference type="CDD" id="cd18887">
    <property type="entry name" value="NUDIX_UGPPase_Nudt14"/>
    <property type="match status" value="1"/>
</dbReference>
<dbReference type="InterPro" id="IPR004385">
    <property type="entry name" value="NDP_pyrophosphatase"/>
</dbReference>
<dbReference type="GO" id="GO:0006753">
    <property type="term" value="P:nucleoside phosphate metabolic process"/>
    <property type="evidence" value="ECO:0007669"/>
    <property type="project" value="TreeGrafter"/>
</dbReference>
<protein>
    <recommendedName>
        <fullName evidence="10">Uridine diphosphate glucose pyrophosphatase NUDT14</fullName>
        <ecNumber evidence="9">3.6.1.45</ecNumber>
    </recommendedName>
    <alternativeName>
        <fullName evidence="11">Nucleoside diphosphate-linked moiety X motif 14</fullName>
    </alternativeName>
</protein>
<accession>A0AA88GGD1</accession>
<dbReference type="GO" id="GO:0019693">
    <property type="term" value="P:ribose phosphate metabolic process"/>
    <property type="evidence" value="ECO:0007669"/>
    <property type="project" value="TreeGrafter"/>
</dbReference>
<evidence type="ECO:0000256" key="10">
    <source>
        <dbReference type="ARBA" id="ARBA00071467"/>
    </source>
</evidence>
<keyword evidence="6" id="KW-0460">Magnesium</keyword>
<dbReference type="GO" id="GO:0046872">
    <property type="term" value="F:metal ion binding"/>
    <property type="evidence" value="ECO:0007669"/>
    <property type="project" value="InterPro"/>
</dbReference>
<dbReference type="Gene3D" id="3.90.79.10">
    <property type="entry name" value="Nucleoside Triphosphate Pyrophosphohydrolase"/>
    <property type="match status" value="1"/>
</dbReference>
<sequence>MNNLNVAASRPINLSFTLVHHHLSNQNVLIFLRGYPNTTKYKHLHGFYCSEINGRTFMHHSKFHDIHQNSRNDDHASNNCNSLNNLKISNVKIERDKHIESKWIRLQRMYYNQNGIEKTWDIAVTRDSVSCLIYQKSQKAFIIVKQFRPALFARQVTDLNQDPSGPNVILPEKIKFSFELCAGISDKNVSPVETIQAELEEECGFRIPLDKIQSVKTYYTGTASNASMQQLFYVEMDDESEKAWKINAGGGLESEGEIIEVFKLPLEHVHEFLTDTTTLKPATLFYAITWWFLEKASLQEQQHFYFNKTN</sequence>
<dbReference type="NCBIfam" id="TIGR00052">
    <property type="entry name" value="nudix-type nucleoside diphosphatase, YffH/AdpP family"/>
    <property type="match status" value="1"/>
</dbReference>
<evidence type="ECO:0000256" key="11">
    <source>
        <dbReference type="ARBA" id="ARBA00080475"/>
    </source>
</evidence>
<comment type="subunit">
    <text evidence="3">Homodimer.</text>
</comment>
<feature type="domain" description="Nudix hydrolase" evidence="12">
    <location>
        <begin position="124"/>
        <end position="287"/>
    </location>
</feature>
<evidence type="ECO:0000256" key="5">
    <source>
        <dbReference type="ARBA" id="ARBA00022801"/>
    </source>
</evidence>
<comment type="caution">
    <text evidence="13">The sequence shown here is derived from an EMBL/GenBank/DDBJ whole genome shotgun (WGS) entry which is preliminary data.</text>
</comment>
<dbReference type="PROSITE" id="PS51462">
    <property type="entry name" value="NUDIX"/>
    <property type="match status" value="1"/>
</dbReference>
<name>A0AA88GGD1_NAELO</name>
<keyword evidence="5" id="KW-0378">Hydrolase</keyword>
<dbReference type="InterPro" id="IPR000086">
    <property type="entry name" value="NUDIX_hydrolase_dom"/>
</dbReference>
<dbReference type="InterPro" id="IPR015797">
    <property type="entry name" value="NUDIX_hydrolase-like_dom_sf"/>
</dbReference>
<dbReference type="AlphaFoldDB" id="A0AA88GGD1"/>
<dbReference type="EC" id="3.6.1.45" evidence="9"/>
<evidence type="ECO:0000256" key="6">
    <source>
        <dbReference type="ARBA" id="ARBA00022842"/>
    </source>
</evidence>
<comment type="catalytic activity">
    <reaction evidence="7">
        <text>UDP-sugar + H2O = UMP + alpha-D-aldose 1-phosphate.</text>
        <dbReference type="EC" id="3.6.1.45"/>
    </reaction>
</comment>
<proteinExistence type="predicted"/>
<comment type="function">
    <text evidence="8">Hydrolyzes UDP-glucose to glucose 1-phosphate and UMP and ADP-ribose to ribose 5-phosphate and AMP. The physiological substrate is probably UDP-glucose. Poor activity on other substrates such as ADP-glucose, CDP-glucose, GDP-glucose and GDP-mannose.</text>
</comment>